<organism evidence="6 7">
    <name type="scientific">Flaviflagellibacter deserti</name>
    <dbReference type="NCBI Taxonomy" id="2267266"/>
    <lineage>
        <taxon>Bacteria</taxon>
        <taxon>Pseudomonadati</taxon>
        <taxon>Pseudomonadota</taxon>
        <taxon>Alphaproteobacteria</taxon>
        <taxon>Hyphomicrobiales</taxon>
        <taxon>Flaviflagellibacter</taxon>
    </lineage>
</organism>
<feature type="domain" description="HhH-GPD" evidence="5">
    <location>
        <begin position="56"/>
        <end position="207"/>
    </location>
</feature>
<reference evidence="7" key="1">
    <citation type="journal article" date="2019" name="Int. J. Syst. Evol. Microbiol.">
        <title>The Global Catalogue of Microorganisms (GCM) 10K type strain sequencing project: providing services to taxonomists for standard genome sequencing and annotation.</title>
        <authorList>
            <consortium name="The Broad Institute Genomics Platform"/>
            <consortium name="The Broad Institute Genome Sequencing Center for Infectious Disease"/>
            <person name="Wu L."/>
            <person name="Ma J."/>
        </authorList>
    </citation>
    <scope>NUCLEOTIDE SEQUENCE [LARGE SCALE GENOMIC DNA]</scope>
    <source>
        <strain evidence="7">CGMCC 1.16444</strain>
    </source>
</reference>
<name>A0ABV9Z3V1_9HYPH</name>
<keyword evidence="7" id="KW-1185">Reference proteome</keyword>
<evidence type="ECO:0000256" key="3">
    <source>
        <dbReference type="ARBA" id="ARBA00022763"/>
    </source>
</evidence>
<sequence length="218" mass="23471">MLTALSRTIANEDDLAAHIGALVRVDSHMGKVADAAGHVPLRWMEHGFAGLVWVIMGQQISTSAARAIHDRLETALGTITPETVLAASDEALRVAGLSIQKIRTIRASAQYVQDGFDLTSLVDMDAEDAVTALTAIKGVGRWTAEVYLLFALGHTDIFPAGDLALQEAARVALELDERPKEKAVLALAEAWRPHRSAAARLLWAYYRVLKGGRDGAPV</sequence>
<evidence type="ECO:0000256" key="2">
    <source>
        <dbReference type="ARBA" id="ARBA00012000"/>
    </source>
</evidence>
<protein>
    <recommendedName>
        <fullName evidence="2">DNA-3-methyladenine glycosylase II</fullName>
        <ecNumber evidence="2">3.2.2.21</ecNumber>
    </recommendedName>
</protein>
<proteinExistence type="predicted"/>
<dbReference type="PANTHER" id="PTHR43003:SF5">
    <property type="entry name" value="DNA-3-METHYLADENINE GLYCOSYLASE"/>
    <property type="match status" value="1"/>
</dbReference>
<accession>A0ABV9Z3V1</accession>
<gene>
    <name evidence="6" type="ORF">ACFPFW_16750</name>
</gene>
<comment type="caution">
    <text evidence="6">The sequence shown here is derived from an EMBL/GenBank/DDBJ whole genome shotgun (WGS) entry which is preliminary data.</text>
</comment>
<dbReference type="PANTHER" id="PTHR43003">
    <property type="entry name" value="DNA-3-METHYLADENINE GLYCOSYLASE"/>
    <property type="match status" value="1"/>
</dbReference>
<dbReference type="CDD" id="cd00056">
    <property type="entry name" value="ENDO3c"/>
    <property type="match status" value="1"/>
</dbReference>
<dbReference type="Pfam" id="PF00730">
    <property type="entry name" value="HhH-GPD"/>
    <property type="match status" value="1"/>
</dbReference>
<evidence type="ECO:0000313" key="6">
    <source>
        <dbReference type="EMBL" id="MFC5069668.1"/>
    </source>
</evidence>
<evidence type="ECO:0000313" key="7">
    <source>
        <dbReference type="Proteomes" id="UP001595796"/>
    </source>
</evidence>
<dbReference type="Proteomes" id="UP001595796">
    <property type="component" value="Unassembled WGS sequence"/>
</dbReference>
<dbReference type="EC" id="3.2.2.21" evidence="2"/>
<evidence type="ECO:0000256" key="1">
    <source>
        <dbReference type="ARBA" id="ARBA00000086"/>
    </source>
</evidence>
<evidence type="ECO:0000259" key="5">
    <source>
        <dbReference type="SMART" id="SM00478"/>
    </source>
</evidence>
<keyword evidence="3" id="KW-0227">DNA damage</keyword>
<dbReference type="InterPro" id="IPR011257">
    <property type="entry name" value="DNA_glycosylase"/>
</dbReference>
<dbReference type="SUPFAM" id="SSF48150">
    <property type="entry name" value="DNA-glycosylase"/>
    <property type="match status" value="1"/>
</dbReference>
<dbReference type="InterPro" id="IPR003265">
    <property type="entry name" value="HhH-GPD_domain"/>
</dbReference>
<dbReference type="InterPro" id="IPR051912">
    <property type="entry name" value="Alkylbase_DNA_Glycosylase/TA"/>
</dbReference>
<dbReference type="RefSeq" id="WP_379771641.1">
    <property type="nucleotide sequence ID" value="NZ_JBHSJF010000008.1"/>
</dbReference>
<dbReference type="Gene3D" id="1.10.340.30">
    <property type="entry name" value="Hypothetical protein, domain 2"/>
    <property type="match status" value="1"/>
</dbReference>
<dbReference type="SMART" id="SM00478">
    <property type="entry name" value="ENDO3c"/>
    <property type="match status" value="1"/>
</dbReference>
<comment type="catalytic activity">
    <reaction evidence="1">
        <text>Hydrolysis of alkylated DNA, releasing 3-methyladenine, 3-methylguanine, 7-methylguanine and 7-methyladenine.</text>
        <dbReference type="EC" id="3.2.2.21"/>
    </reaction>
</comment>
<dbReference type="EMBL" id="JBHSJF010000008">
    <property type="protein sequence ID" value="MFC5069668.1"/>
    <property type="molecule type" value="Genomic_DNA"/>
</dbReference>
<evidence type="ECO:0000256" key="4">
    <source>
        <dbReference type="ARBA" id="ARBA00023204"/>
    </source>
</evidence>
<keyword evidence="4" id="KW-0234">DNA repair</keyword>
<dbReference type="Gene3D" id="1.10.1670.40">
    <property type="match status" value="1"/>
</dbReference>